<dbReference type="EMBL" id="BK016045">
    <property type="protein sequence ID" value="DAF91092.1"/>
    <property type="molecule type" value="Genomic_DNA"/>
</dbReference>
<protein>
    <submittedName>
        <fullName evidence="2">Host cell surface-exposed lipoprotein</fullName>
    </submittedName>
</protein>
<feature type="domain" description="Putative host cell surface-exposed lipoprotein Ltp-like HTH region" evidence="1">
    <location>
        <begin position="287"/>
        <end position="330"/>
    </location>
</feature>
<name>A0A8S5U9G1_9CAUD</name>
<sequence length="380" mass="41442">MKKLLCASVLLSLLLCGCQSAPVSSSEPSSASVEAPAVSEVISASNPVSDFEPVSVAESAADPEPQEPLVTVTIPAVVDGVDFSDMDIDSAKETWGFADAVKNEDGSITFTMTESIQDEYLAFTRKSFLTGWFSSTAQEPEFDFIFNVTYDDPTRSAEVVLKDGADYDENSVSLMFILAMFQREVTVASEICGDFSITVTVVGYDGTVYDTYVADSTKSETGAEVEPTAESQPETSSIPYEYQNALTKADKYLRYSSFSYSGLIDQLEYEGCTTEAATYAADNCGADWYEQAVETAADYLRYSAFSYSGLIDQLEYEGFSTQEATYAADNCGADWNEQAAKKASDYLSFSSFNRSRLIEQLEFEGFTHDQAVYGADQNGL</sequence>
<reference evidence="2" key="1">
    <citation type="journal article" date="2021" name="Proc. Natl. Acad. Sci. U.S.A.">
        <title>A Catalog of Tens of Thousands of Viruses from Human Metagenomes Reveals Hidden Associations with Chronic Diseases.</title>
        <authorList>
            <person name="Tisza M.J."/>
            <person name="Buck C.B."/>
        </authorList>
    </citation>
    <scope>NUCLEOTIDE SEQUENCE</scope>
    <source>
        <strain evidence="2">CtKNZ79</strain>
    </source>
</reference>
<dbReference type="Gene3D" id="1.10.10.10">
    <property type="entry name" value="Winged helix-like DNA-binding domain superfamily/Winged helix DNA-binding domain"/>
    <property type="match status" value="3"/>
</dbReference>
<organism evidence="2">
    <name type="scientific">Siphoviridae sp. ctKNZ79</name>
    <dbReference type="NCBI Taxonomy" id="2825440"/>
    <lineage>
        <taxon>Viruses</taxon>
        <taxon>Duplodnaviria</taxon>
        <taxon>Heunggongvirae</taxon>
        <taxon>Uroviricota</taxon>
        <taxon>Caudoviricetes</taxon>
    </lineage>
</organism>
<dbReference type="Pfam" id="PF07553">
    <property type="entry name" value="Lipoprotein_Ltp"/>
    <property type="match status" value="3"/>
</dbReference>
<proteinExistence type="predicted"/>
<dbReference type="InterPro" id="IPR036388">
    <property type="entry name" value="WH-like_DNA-bd_sf"/>
</dbReference>
<accession>A0A8S5U9G1</accession>
<feature type="domain" description="Putative host cell surface-exposed lipoprotein Ltp-like HTH region" evidence="1">
    <location>
        <begin position="241"/>
        <end position="283"/>
    </location>
</feature>
<evidence type="ECO:0000259" key="1">
    <source>
        <dbReference type="Pfam" id="PF07553"/>
    </source>
</evidence>
<keyword evidence="2" id="KW-0449">Lipoprotein</keyword>
<feature type="domain" description="Putative host cell surface-exposed lipoprotein Ltp-like HTH region" evidence="1">
    <location>
        <begin position="334"/>
        <end position="376"/>
    </location>
</feature>
<evidence type="ECO:0000313" key="2">
    <source>
        <dbReference type="EMBL" id="DAF91092.1"/>
    </source>
</evidence>
<dbReference type="PROSITE" id="PS51257">
    <property type="entry name" value="PROKAR_LIPOPROTEIN"/>
    <property type="match status" value="1"/>
</dbReference>
<dbReference type="InterPro" id="IPR011434">
    <property type="entry name" value="Ltp-like_HTH"/>
</dbReference>